<dbReference type="InterPro" id="IPR036188">
    <property type="entry name" value="FAD/NAD-bd_sf"/>
</dbReference>
<dbReference type="VEuPathDB" id="FungiDB:BO71DRAFT_185992"/>
<dbReference type="STRING" id="1448320.A0A319DPW4"/>
<reference evidence="6 7" key="1">
    <citation type="submission" date="2018-02" db="EMBL/GenBank/DDBJ databases">
        <title>The genomes of Aspergillus section Nigri reveals drivers in fungal speciation.</title>
        <authorList>
            <consortium name="DOE Joint Genome Institute"/>
            <person name="Vesth T.C."/>
            <person name="Nybo J."/>
            <person name="Theobald S."/>
            <person name="Brandl J."/>
            <person name="Frisvad J.C."/>
            <person name="Nielsen K.F."/>
            <person name="Lyhne E.K."/>
            <person name="Kogle M.E."/>
            <person name="Kuo A."/>
            <person name="Riley R."/>
            <person name="Clum A."/>
            <person name="Nolan M."/>
            <person name="Lipzen A."/>
            <person name="Salamov A."/>
            <person name="Henrissat B."/>
            <person name="Wiebenga A."/>
            <person name="De vries R.P."/>
            <person name="Grigoriev I.V."/>
            <person name="Mortensen U.H."/>
            <person name="Andersen M.R."/>
            <person name="Baker S.E."/>
        </authorList>
    </citation>
    <scope>NUCLEOTIDE SEQUENCE [LARGE SCALE GENOMIC DNA]</scope>
    <source>
        <strain evidence="6 7">CBS 707.79</strain>
    </source>
</reference>
<dbReference type="PRINTS" id="PR00368">
    <property type="entry name" value="FADPNR"/>
</dbReference>
<feature type="chain" id="PRO_5016234453" evidence="4">
    <location>
        <begin position="18"/>
        <end position="389"/>
    </location>
</feature>
<feature type="domain" description="FAD/NAD(P)-binding" evidence="5">
    <location>
        <begin position="27"/>
        <end position="177"/>
    </location>
</feature>
<evidence type="ECO:0000313" key="7">
    <source>
        <dbReference type="Proteomes" id="UP000247810"/>
    </source>
</evidence>
<evidence type="ECO:0000256" key="3">
    <source>
        <dbReference type="ARBA" id="ARBA00023002"/>
    </source>
</evidence>
<dbReference type="Pfam" id="PF07992">
    <property type="entry name" value="Pyr_redox_2"/>
    <property type="match status" value="1"/>
</dbReference>
<sequence>MARKSLLYTLFTTLTLALSSSIPQTDYDVIVVGGGPSGLSALSSLARVRRRTAMFDSGEYRNAPTREMHDVIGNDGTPPAQFRALARTQISKYDTATIIDNKISSISPLTDPNNTTYFQATTTNGTTYTSRKIILGTGLIDLIPDVPGLREAWGQGIWWCPWCDGWEHRDEPLGILGSLPDVVGSVLETHTLYSDIIAFTNGTATPANQLSLASKYPNWEKQLAAWDVRVDNRSIVAIDRLQNGNDHRDNVTDQQFDVFRVRFEDGDSVVRNTFITNYPTAQRSTLPEELGTAMLEEKVDTTDYSGMRTSVPGVFAIGDCNSDGSTNVPHAMFSGKRAGVFVHVEMSREESNAAISKRDFSRRALERQTERAVGDEMEMLWKRVLEMRK</sequence>
<dbReference type="Proteomes" id="UP000247810">
    <property type="component" value="Unassembled WGS sequence"/>
</dbReference>
<proteinExistence type="inferred from homology"/>
<name>A0A319DPW4_9EURO</name>
<dbReference type="SUPFAM" id="SSF51905">
    <property type="entry name" value="FAD/NAD(P)-binding domain"/>
    <property type="match status" value="1"/>
</dbReference>
<dbReference type="EMBL" id="KZ825842">
    <property type="protein sequence ID" value="PYH96147.1"/>
    <property type="molecule type" value="Genomic_DNA"/>
</dbReference>
<dbReference type="OrthoDB" id="4570620at2759"/>
<dbReference type="AlphaFoldDB" id="A0A319DPW4"/>
<dbReference type="PRINTS" id="PR00469">
    <property type="entry name" value="PNDRDTASEII"/>
</dbReference>
<gene>
    <name evidence="6" type="ORF">BO71DRAFT_185992</name>
</gene>
<dbReference type="GO" id="GO:0016491">
    <property type="term" value="F:oxidoreductase activity"/>
    <property type="evidence" value="ECO:0007669"/>
    <property type="project" value="UniProtKB-KW"/>
</dbReference>
<dbReference type="FunFam" id="3.50.50.60:FF:000173">
    <property type="entry name" value="Putative thioredoxin reductase"/>
    <property type="match status" value="1"/>
</dbReference>
<dbReference type="Gene3D" id="3.50.50.60">
    <property type="entry name" value="FAD/NAD(P)-binding domain"/>
    <property type="match status" value="2"/>
</dbReference>
<feature type="signal peptide" evidence="4">
    <location>
        <begin position="1"/>
        <end position="17"/>
    </location>
</feature>
<dbReference type="PANTHER" id="PTHR48105">
    <property type="entry name" value="THIOREDOXIN REDUCTASE 1-RELATED-RELATED"/>
    <property type="match status" value="1"/>
</dbReference>
<dbReference type="GO" id="GO:0097237">
    <property type="term" value="P:cellular response to toxic substance"/>
    <property type="evidence" value="ECO:0007669"/>
    <property type="project" value="UniProtKB-ARBA"/>
</dbReference>
<accession>A0A319DPW4</accession>
<organism evidence="6 7">
    <name type="scientific">Aspergillus ellipticus CBS 707.79</name>
    <dbReference type="NCBI Taxonomy" id="1448320"/>
    <lineage>
        <taxon>Eukaryota</taxon>
        <taxon>Fungi</taxon>
        <taxon>Dikarya</taxon>
        <taxon>Ascomycota</taxon>
        <taxon>Pezizomycotina</taxon>
        <taxon>Eurotiomycetes</taxon>
        <taxon>Eurotiomycetidae</taxon>
        <taxon>Eurotiales</taxon>
        <taxon>Aspergillaceae</taxon>
        <taxon>Aspergillus</taxon>
        <taxon>Aspergillus subgen. Circumdati</taxon>
    </lineage>
</organism>
<evidence type="ECO:0000313" key="6">
    <source>
        <dbReference type="EMBL" id="PYH96147.1"/>
    </source>
</evidence>
<keyword evidence="2" id="KW-0285">Flavoprotein</keyword>
<keyword evidence="4" id="KW-0732">Signal</keyword>
<keyword evidence="7" id="KW-1185">Reference proteome</keyword>
<keyword evidence="3" id="KW-0560">Oxidoreductase</keyword>
<protein>
    <submittedName>
        <fullName evidence="6">Sulphydryl oxidase</fullName>
    </submittedName>
</protein>
<evidence type="ECO:0000256" key="4">
    <source>
        <dbReference type="SAM" id="SignalP"/>
    </source>
</evidence>
<evidence type="ECO:0000256" key="2">
    <source>
        <dbReference type="ARBA" id="ARBA00022630"/>
    </source>
</evidence>
<dbReference type="InterPro" id="IPR050097">
    <property type="entry name" value="Ferredoxin-NADP_redctase_2"/>
</dbReference>
<dbReference type="InterPro" id="IPR023753">
    <property type="entry name" value="FAD/NAD-binding_dom"/>
</dbReference>
<evidence type="ECO:0000259" key="5">
    <source>
        <dbReference type="Pfam" id="PF07992"/>
    </source>
</evidence>
<evidence type="ECO:0000256" key="1">
    <source>
        <dbReference type="ARBA" id="ARBA00009333"/>
    </source>
</evidence>
<comment type="similarity">
    <text evidence="1">Belongs to the class-II pyridine nucleotide-disulfide oxidoreductase family.</text>
</comment>